<organism evidence="1 2">
    <name type="scientific">Daphnia magna</name>
    <dbReference type="NCBI Taxonomy" id="35525"/>
    <lineage>
        <taxon>Eukaryota</taxon>
        <taxon>Metazoa</taxon>
        <taxon>Ecdysozoa</taxon>
        <taxon>Arthropoda</taxon>
        <taxon>Crustacea</taxon>
        <taxon>Branchiopoda</taxon>
        <taxon>Diplostraca</taxon>
        <taxon>Cladocera</taxon>
        <taxon>Anomopoda</taxon>
        <taxon>Daphniidae</taxon>
        <taxon>Daphnia</taxon>
    </lineage>
</organism>
<evidence type="ECO:0000313" key="1">
    <source>
        <dbReference type="EMBL" id="KAK4004191.1"/>
    </source>
</evidence>
<comment type="caution">
    <text evidence="1">The sequence shown here is derived from an EMBL/GenBank/DDBJ whole genome shotgun (WGS) entry which is preliminary data.</text>
</comment>
<gene>
    <name evidence="1" type="ORF">OUZ56_005933</name>
</gene>
<accession>A0ABQ9YU60</accession>
<dbReference type="Proteomes" id="UP001234178">
    <property type="component" value="Unassembled WGS sequence"/>
</dbReference>
<name>A0ABQ9YU60_9CRUS</name>
<proteinExistence type="predicted"/>
<evidence type="ECO:0000313" key="2">
    <source>
        <dbReference type="Proteomes" id="UP001234178"/>
    </source>
</evidence>
<sequence>MTETKRPKFHQQVTQLATQVEQRLKWAVGANSSLPKVLNEFPELHNKCFHRLQSLSSLATALASVSSAILHCESFRMRTPEALAVDSTFIQFLRKRVEELHELNPIMQSQLAVHHQLISDVRSVLKSMAKCEMGDGSVSQYLEKHRQFSERCSSVVRRLTAKDYDFKKCLYDSL</sequence>
<dbReference type="EMBL" id="JAOYFB010000001">
    <property type="protein sequence ID" value="KAK4004191.1"/>
    <property type="molecule type" value="Genomic_DNA"/>
</dbReference>
<protein>
    <submittedName>
        <fullName evidence="1">Uncharacterized protein</fullName>
    </submittedName>
</protein>
<keyword evidence="2" id="KW-1185">Reference proteome</keyword>
<reference evidence="1 2" key="1">
    <citation type="journal article" date="2023" name="Nucleic Acids Res.">
        <title>The hologenome of Daphnia magna reveals possible DNA methylation and microbiome-mediated evolution of the host genome.</title>
        <authorList>
            <person name="Chaturvedi A."/>
            <person name="Li X."/>
            <person name="Dhandapani V."/>
            <person name="Marshall H."/>
            <person name="Kissane S."/>
            <person name="Cuenca-Cambronero M."/>
            <person name="Asole G."/>
            <person name="Calvet F."/>
            <person name="Ruiz-Romero M."/>
            <person name="Marangio P."/>
            <person name="Guigo R."/>
            <person name="Rago D."/>
            <person name="Mirbahai L."/>
            <person name="Eastwood N."/>
            <person name="Colbourne J.K."/>
            <person name="Zhou J."/>
            <person name="Mallon E."/>
            <person name="Orsini L."/>
        </authorList>
    </citation>
    <scope>NUCLEOTIDE SEQUENCE [LARGE SCALE GENOMIC DNA]</scope>
    <source>
        <strain evidence="1">LRV0_1</strain>
    </source>
</reference>